<dbReference type="EMBL" id="UGGT01000001">
    <property type="protein sequence ID" value="STO20803.1"/>
    <property type="molecule type" value="Genomic_DNA"/>
</dbReference>
<protein>
    <submittedName>
        <fullName evidence="1">Uncharacterized protein</fullName>
    </submittedName>
</protein>
<dbReference type="AlphaFoldDB" id="A0A377G7S0"/>
<evidence type="ECO:0000313" key="1">
    <source>
        <dbReference type="EMBL" id="STO20803.1"/>
    </source>
</evidence>
<keyword evidence="2" id="KW-1185">Reference proteome</keyword>
<organism evidence="1 2">
    <name type="scientific">Fluoribacter dumoffii</name>
    <dbReference type="NCBI Taxonomy" id="463"/>
    <lineage>
        <taxon>Bacteria</taxon>
        <taxon>Pseudomonadati</taxon>
        <taxon>Pseudomonadota</taxon>
        <taxon>Gammaproteobacteria</taxon>
        <taxon>Legionellales</taxon>
        <taxon>Legionellaceae</taxon>
        <taxon>Fluoribacter</taxon>
    </lineage>
</organism>
<reference evidence="1 2" key="1">
    <citation type="submission" date="2018-06" db="EMBL/GenBank/DDBJ databases">
        <authorList>
            <consortium name="Pathogen Informatics"/>
            <person name="Doyle S."/>
        </authorList>
    </citation>
    <scope>NUCLEOTIDE SEQUENCE [LARGE SCALE GENOMIC DNA]</scope>
    <source>
        <strain evidence="1 2">NCTC11370</strain>
    </source>
</reference>
<accession>A0A377G7S0</accession>
<sequence>MWIFIQKSRRSAEQKYEQANALGERCKSVGEDLDEIKERDMRHSQHEIVILKPTAVFSSFLTSQLPDVKLPDLRLLQIDNTAYALRKQKTDEETLNEIEKYFSKMFRHEISRWLGDKARHEIENNFLDFLCCFKFELHNHILLLEPSIEASHQLLLIKPRLALLNWIKESLENQDDLVEVIEKVELSHLEENATALVKNFSNLTEIKPFIKENYASIFSATMSRMSSQPEQWPALDSLQDFNRYFAIEIHTQLIHMF</sequence>
<dbReference type="STRING" id="1094715.GCA_000236165_01559"/>
<dbReference type="Proteomes" id="UP000254554">
    <property type="component" value="Unassembled WGS sequence"/>
</dbReference>
<evidence type="ECO:0000313" key="2">
    <source>
        <dbReference type="Proteomes" id="UP000254554"/>
    </source>
</evidence>
<name>A0A377G7S0_9GAMM</name>
<gene>
    <name evidence="1" type="ORF">NCTC11370_00862</name>
</gene>
<proteinExistence type="predicted"/>